<evidence type="ECO:0000313" key="4">
    <source>
        <dbReference type="Proteomes" id="UP001595816"/>
    </source>
</evidence>
<sequence length="753" mass="79174">MEHTPARRTLGGLIVLVVLAGLAFLSVWTVRPPAPLAADAPGDEFSAGRAYAHVQTLGESVHVAGSKNAAAARDYIVGTLKDYGLDPQIQDAVGADDALGEGYTMARVRNVVAVLKGTASTGRVFLVAHYDSVQVSYGGNDDGAGVATLLETARILTSRERPRNDVVFLFTDAEEACLCGAEAFVSQHDLAKDGGVVLNYEARGSSGPAIMFETTRDNADVVGVYGDVAPYPVATSFAVEVYRILPNDTDFSPFRDAGRFTGLNTAYIDGSAVYHTPEDRPEYMDQASLQHHGANALAVAKAFAARDLATLEQPSAGDSTYFPVLGYLVRYPGWLVWPVAILASLAVVALSVVVRHRAGFGRQAAAFGLGLVPLALAPVLAQVYWLILVAIRPGYRQMIDPWRPEWFRAAVVALVATLLLFWYAWWGRRLGRWALAVAGFGWLAVLGVVLAAFAPGGSYLAALPALFGALAGIVASVVRIPWAKPAAVTIGGAVAVVILAPTVMLFFPALGLATGAAAALFATMLGLALWVVFPRRAMWPAVGAAVLMLVFTGVGLAVDRFDAKHPAPEQLMYALDTDTGQARWVSADDKPGAWAAQYASGTENVEAKFPLLHGDVASGPAQAADLPAPSLTATSSTVEGPRRTMTLLIKPNRDVRLVYVKVPGVKVTSATVAGRAVPSDALTGDFGVLFHAPPADGLTVTLTVEQTGPVSVRVMDGSDGLAGLPGFTPRPPDVGVEGSHTSELVLVAKTYTV</sequence>
<dbReference type="Pfam" id="PF04389">
    <property type="entry name" value="Peptidase_M28"/>
    <property type="match status" value="1"/>
</dbReference>
<feature type="transmembrane region" description="Helical" evidence="1">
    <location>
        <begin position="407"/>
        <end position="426"/>
    </location>
</feature>
<feature type="transmembrane region" description="Helical" evidence="1">
    <location>
        <begin position="485"/>
        <end position="507"/>
    </location>
</feature>
<feature type="transmembrane region" description="Helical" evidence="1">
    <location>
        <begin position="433"/>
        <end position="453"/>
    </location>
</feature>
<keyword evidence="4" id="KW-1185">Reference proteome</keyword>
<feature type="transmembrane region" description="Helical" evidence="1">
    <location>
        <begin position="334"/>
        <end position="354"/>
    </location>
</feature>
<feature type="transmembrane region" description="Helical" evidence="1">
    <location>
        <begin position="366"/>
        <end position="387"/>
    </location>
</feature>
<dbReference type="InterPro" id="IPR007484">
    <property type="entry name" value="Peptidase_M28"/>
</dbReference>
<dbReference type="PANTHER" id="PTHR12147:SF26">
    <property type="entry name" value="PEPTIDASE M28 DOMAIN-CONTAINING PROTEIN"/>
    <property type="match status" value="1"/>
</dbReference>
<keyword evidence="1" id="KW-0472">Membrane</keyword>
<feature type="transmembrane region" description="Helical" evidence="1">
    <location>
        <begin position="513"/>
        <end position="532"/>
    </location>
</feature>
<dbReference type="EMBL" id="JBHSAY010000029">
    <property type="protein sequence ID" value="MFC4136333.1"/>
    <property type="molecule type" value="Genomic_DNA"/>
</dbReference>
<keyword evidence="1" id="KW-1133">Transmembrane helix</keyword>
<evidence type="ECO:0000256" key="1">
    <source>
        <dbReference type="SAM" id="Phobius"/>
    </source>
</evidence>
<evidence type="ECO:0000313" key="3">
    <source>
        <dbReference type="EMBL" id="MFC4136333.1"/>
    </source>
</evidence>
<proteinExistence type="predicted"/>
<comment type="caution">
    <text evidence="3">The sequence shown here is derived from an EMBL/GenBank/DDBJ whole genome shotgun (WGS) entry which is preliminary data.</text>
</comment>
<dbReference type="Proteomes" id="UP001595816">
    <property type="component" value="Unassembled WGS sequence"/>
</dbReference>
<reference evidence="4" key="1">
    <citation type="journal article" date="2019" name="Int. J. Syst. Evol. Microbiol.">
        <title>The Global Catalogue of Microorganisms (GCM) 10K type strain sequencing project: providing services to taxonomists for standard genome sequencing and annotation.</title>
        <authorList>
            <consortium name="The Broad Institute Genomics Platform"/>
            <consortium name="The Broad Institute Genome Sequencing Center for Infectious Disease"/>
            <person name="Wu L."/>
            <person name="Ma J."/>
        </authorList>
    </citation>
    <scope>NUCLEOTIDE SEQUENCE [LARGE SCALE GENOMIC DNA]</scope>
    <source>
        <strain evidence="4">CGMCC 4.7289</strain>
    </source>
</reference>
<protein>
    <submittedName>
        <fullName evidence="3">M28 family peptidase</fullName>
    </submittedName>
</protein>
<feature type="transmembrane region" description="Helical" evidence="1">
    <location>
        <begin position="12"/>
        <end position="30"/>
    </location>
</feature>
<accession>A0ABV8M0S5</accession>
<dbReference type="SUPFAM" id="SSF53187">
    <property type="entry name" value="Zn-dependent exopeptidases"/>
    <property type="match status" value="1"/>
</dbReference>
<dbReference type="RefSeq" id="WP_253751021.1">
    <property type="nucleotide sequence ID" value="NZ_JAMZDZ010000001.1"/>
</dbReference>
<feature type="transmembrane region" description="Helical" evidence="1">
    <location>
        <begin position="539"/>
        <end position="558"/>
    </location>
</feature>
<dbReference type="Gene3D" id="3.40.630.10">
    <property type="entry name" value="Zn peptidases"/>
    <property type="match status" value="1"/>
</dbReference>
<feature type="domain" description="Peptidase M28" evidence="2">
    <location>
        <begin position="110"/>
        <end position="299"/>
    </location>
</feature>
<name>A0ABV8M0S5_9ACTN</name>
<feature type="transmembrane region" description="Helical" evidence="1">
    <location>
        <begin position="459"/>
        <end position="478"/>
    </location>
</feature>
<gene>
    <name evidence="3" type="ORF">ACFOZ4_37490</name>
</gene>
<dbReference type="PANTHER" id="PTHR12147">
    <property type="entry name" value="METALLOPEPTIDASE M28 FAMILY MEMBER"/>
    <property type="match status" value="1"/>
</dbReference>
<dbReference type="InterPro" id="IPR045175">
    <property type="entry name" value="M28_fam"/>
</dbReference>
<keyword evidence="1" id="KW-0812">Transmembrane</keyword>
<evidence type="ECO:0000259" key="2">
    <source>
        <dbReference type="Pfam" id="PF04389"/>
    </source>
</evidence>
<organism evidence="3 4">
    <name type="scientific">Hamadaea flava</name>
    <dbReference type="NCBI Taxonomy" id="1742688"/>
    <lineage>
        <taxon>Bacteria</taxon>
        <taxon>Bacillati</taxon>
        <taxon>Actinomycetota</taxon>
        <taxon>Actinomycetes</taxon>
        <taxon>Micromonosporales</taxon>
        <taxon>Micromonosporaceae</taxon>
        <taxon>Hamadaea</taxon>
    </lineage>
</organism>